<protein>
    <recommendedName>
        <fullName evidence="3">Arc-like DNA binding domain-containing protein</fullName>
    </recommendedName>
</protein>
<comment type="caution">
    <text evidence="1">The sequence shown here is derived from an EMBL/GenBank/DDBJ whole genome shotgun (WGS) entry which is preliminary data.</text>
</comment>
<dbReference type="SUPFAM" id="SSF47598">
    <property type="entry name" value="Ribbon-helix-helix"/>
    <property type="match status" value="1"/>
</dbReference>
<dbReference type="InterPro" id="IPR010985">
    <property type="entry name" value="Ribbon_hlx_hlx"/>
</dbReference>
<reference evidence="2" key="1">
    <citation type="submission" date="2017-01" db="EMBL/GenBank/DDBJ databases">
        <authorList>
            <person name="Mah S.A."/>
            <person name="Swanson W.J."/>
            <person name="Moy G.W."/>
            <person name="Vacquier V.D."/>
        </authorList>
    </citation>
    <scope>NUCLEOTIDE SEQUENCE [LARGE SCALE GENOMIC DNA]</scope>
    <source>
        <strain evidence="2">124861</strain>
    </source>
</reference>
<evidence type="ECO:0000313" key="1">
    <source>
        <dbReference type="EMBL" id="OSI24632.1"/>
    </source>
</evidence>
<dbReference type="InterPro" id="IPR013321">
    <property type="entry name" value="Arc_rbn_hlx_hlx"/>
</dbReference>
<dbReference type="RefSeq" id="WP_085358022.1">
    <property type="nucleotide sequence ID" value="NZ_MTAB01000003.1"/>
</dbReference>
<proteinExistence type="predicted"/>
<dbReference type="GO" id="GO:0006355">
    <property type="term" value="P:regulation of DNA-templated transcription"/>
    <property type="evidence" value="ECO:0007669"/>
    <property type="project" value="InterPro"/>
</dbReference>
<dbReference type="Gene3D" id="1.10.1220.10">
    <property type="entry name" value="Met repressor-like"/>
    <property type="match status" value="1"/>
</dbReference>
<accession>A0A1X3DL48</accession>
<dbReference type="Proteomes" id="UP000193303">
    <property type="component" value="Unassembled WGS sequence"/>
</dbReference>
<dbReference type="AlphaFoldDB" id="A0A1X3DL48"/>
<dbReference type="OrthoDB" id="8117140at2"/>
<evidence type="ECO:0008006" key="3">
    <source>
        <dbReference type="Google" id="ProtNLM"/>
    </source>
</evidence>
<sequence>MEKQTVRTQIRLSEELHTALTQSAQKRGRSFNAEMVDRLIFSFSYNIDNITPSIQDDILNALHKLTEEVKQLNSKLD</sequence>
<evidence type="ECO:0000313" key="2">
    <source>
        <dbReference type="Proteomes" id="UP000193303"/>
    </source>
</evidence>
<dbReference type="EMBL" id="MTAB01000003">
    <property type="protein sequence ID" value="OSI24632.1"/>
    <property type="molecule type" value="Genomic_DNA"/>
</dbReference>
<name>A0A1X3DL48_9NEIS</name>
<gene>
    <name evidence="1" type="ORF">BV912_01905</name>
</gene>
<organism evidence="1 2">
    <name type="scientific">Neisseria dumasiana</name>
    <dbReference type="NCBI Taxonomy" id="1931275"/>
    <lineage>
        <taxon>Bacteria</taxon>
        <taxon>Pseudomonadati</taxon>
        <taxon>Pseudomonadota</taxon>
        <taxon>Betaproteobacteria</taxon>
        <taxon>Neisseriales</taxon>
        <taxon>Neisseriaceae</taxon>
        <taxon>Neisseria</taxon>
    </lineage>
</organism>